<dbReference type="AlphaFoldDB" id="A0A915IXS4"/>
<reference evidence="2" key="1">
    <citation type="submission" date="2022-11" db="UniProtKB">
        <authorList>
            <consortium name="WormBaseParasite"/>
        </authorList>
    </citation>
    <scope>IDENTIFICATION</scope>
</reference>
<protein>
    <submittedName>
        <fullName evidence="2">Uncharacterized protein</fullName>
    </submittedName>
</protein>
<dbReference type="WBParaSite" id="nRc.2.0.1.t18895-RA">
    <property type="protein sequence ID" value="nRc.2.0.1.t18895-RA"/>
    <property type="gene ID" value="nRc.2.0.1.g18895"/>
</dbReference>
<evidence type="ECO:0000313" key="2">
    <source>
        <dbReference type="WBParaSite" id="nRc.2.0.1.t18895-RA"/>
    </source>
</evidence>
<accession>A0A915IXS4</accession>
<evidence type="ECO:0000313" key="1">
    <source>
        <dbReference type="Proteomes" id="UP000887565"/>
    </source>
</evidence>
<keyword evidence="1" id="KW-1185">Reference proteome</keyword>
<sequence length="137" mass="16108">MEKLCHKFWISLCATVFIKDGQDMKYKIVKLTLSRGLDMVYRKLLSVVSNCDGMKKSRRNENQTDLVVISSENLKFLLITITRGLRTFREFCSQKMKSFYTPFILEMINATQRSHESKLHKKQVRPLCIDHSKMNQV</sequence>
<organism evidence="1 2">
    <name type="scientific">Romanomermis culicivorax</name>
    <name type="common">Nematode worm</name>
    <dbReference type="NCBI Taxonomy" id="13658"/>
    <lineage>
        <taxon>Eukaryota</taxon>
        <taxon>Metazoa</taxon>
        <taxon>Ecdysozoa</taxon>
        <taxon>Nematoda</taxon>
        <taxon>Enoplea</taxon>
        <taxon>Dorylaimia</taxon>
        <taxon>Mermithida</taxon>
        <taxon>Mermithoidea</taxon>
        <taxon>Mermithidae</taxon>
        <taxon>Romanomermis</taxon>
    </lineage>
</organism>
<dbReference type="Proteomes" id="UP000887565">
    <property type="component" value="Unplaced"/>
</dbReference>
<proteinExistence type="predicted"/>
<name>A0A915IXS4_ROMCU</name>